<feature type="transmembrane region" description="Helical" evidence="6">
    <location>
        <begin position="19"/>
        <end position="41"/>
    </location>
</feature>
<dbReference type="EC" id="3.2.1.52" evidence="3"/>
<evidence type="ECO:0000256" key="6">
    <source>
        <dbReference type="SAM" id="Phobius"/>
    </source>
</evidence>
<dbReference type="EMBL" id="LNIX01000004">
    <property type="protein sequence ID" value="OXA56391.1"/>
    <property type="molecule type" value="Genomic_DNA"/>
</dbReference>
<dbReference type="SUPFAM" id="SSF51445">
    <property type="entry name" value="(Trans)glycosidases"/>
    <property type="match status" value="1"/>
</dbReference>
<protein>
    <recommendedName>
        <fullName evidence="3">beta-N-acetylhexosaminidase</fullName>
        <ecNumber evidence="3">3.2.1.52</ecNumber>
    </recommendedName>
</protein>
<evidence type="ECO:0000256" key="1">
    <source>
        <dbReference type="ARBA" id="ARBA00001231"/>
    </source>
</evidence>
<dbReference type="GO" id="GO:0005975">
    <property type="term" value="P:carbohydrate metabolic process"/>
    <property type="evidence" value="ECO:0007669"/>
    <property type="project" value="InterPro"/>
</dbReference>
<gene>
    <name evidence="8" type="ORF">Fcan01_09666</name>
</gene>
<keyword evidence="6" id="KW-0812">Transmembrane</keyword>
<keyword evidence="6" id="KW-1133">Transmembrane helix</keyword>
<dbReference type="PANTHER" id="PTHR21040">
    <property type="entry name" value="BCDNA.GH04120"/>
    <property type="match status" value="1"/>
</dbReference>
<keyword evidence="6" id="KW-0472">Membrane</keyword>
<comment type="catalytic activity">
    <reaction evidence="1">
        <text>Hydrolysis of terminal non-reducing N-acetyl-D-hexosamine residues in N-acetyl-beta-D-hexosaminides.</text>
        <dbReference type="EC" id="3.2.1.52"/>
    </reaction>
</comment>
<dbReference type="CDD" id="cd06565">
    <property type="entry name" value="GH20_GcnA-like"/>
    <property type="match status" value="1"/>
</dbReference>
<dbReference type="Proteomes" id="UP000198287">
    <property type="component" value="Unassembled WGS sequence"/>
</dbReference>
<evidence type="ECO:0000259" key="7">
    <source>
        <dbReference type="Pfam" id="PF00728"/>
    </source>
</evidence>
<evidence type="ECO:0000256" key="2">
    <source>
        <dbReference type="ARBA" id="ARBA00006285"/>
    </source>
</evidence>
<feature type="compositionally biased region" description="Basic residues" evidence="5">
    <location>
        <begin position="128"/>
        <end position="139"/>
    </location>
</feature>
<comment type="similarity">
    <text evidence="2">Belongs to the glycosyl hydrolase 20 family.</text>
</comment>
<dbReference type="InterPro" id="IPR038901">
    <property type="entry name" value="HEXDC-like"/>
</dbReference>
<dbReference type="InterPro" id="IPR017853">
    <property type="entry name" value="GH"/>
</dbReference>
<organism evidence="8 9">
    <name type="scientific">Folsomia candida</name>
    <name type="common">Springtail</name>
    <dbReference type="NCBI Taxonomy" id="158441"/>
    <lineage>
        <taxon>Eukaryota</taxon>
        <taxon>Metazoa</taxon>
        <taxon>Ecdysozoa</taxon>
        <taxon>Arthropoda</taxon>
        <taxon>Hexapoda</taxon>
        <taxon>Collembola</taxon>
        <taxon>Entomobryomorpha</taxon>
        <taxon>Isotomoidea</taxon>
        <taxon>Isotomidae</taxon>
        <taxon>Proisotominae</taxon>
        <taxon>Folsomia</taxon>
    </lineage>
</organism>
<evidence type="ECO:0000256" key="3">
    <source>
        <dbReference type="ARBA" id="ARBA00012663"/>
    </source>
</evidence>
<dbReference type="PANTHER" id="PTHR21040:SF8">
    <property type="entry name" value="BCDNA.GH04120"/>
    <property type="match status" value="1"/>
</dbReference>
<dbReference type="STRING" id="158441.A0A226EI25"/>
<dbReference type="AlphaFoldDB" id="A0A226EI25"/>
<evidence type="ECO:0000256" key="5">
    <source>
        <dbReference type="SAM" id="MobiDB-lite"/>
    </source>
</evidence>
<feature type="compositionally biased region" description="Basic residues" evidence="5">
    <location>
        <begin position="550"/>
        <end position="562"/>
    </location>
</feature>
<keyword evidence="9" id="KW-1185">Reference proteome</keyword>
<feature type="compositionally biased region" description="Low complexity" evidence="5">
    <location>
        <begin position="526"/>
        <end position="547"/>
    </location>
</feature>
<dbReference type="Gene3D" id="3.20.20.80">
    <property type="entry name" value="Glycosidases"/>
    <property type="match status" value="1"/>
</dbReference>
<feature type="region of interest" description="Disordered" evidence="5">
    <location>
        <begin position="116"/>
        <end position="140"/>
    </location>
</feature>
<feature type="domain" description="Glycoside hydrolase family 20 catalytic" evidence="7">
    <location>
        <begin position="213"/>
        <end position="352"/>
    </location>
</feature>
<feature type="compositionally biased region" description="Low complexity" evidence="5">
    <location>
        <begin position="502"/>
        <end position="516"/>
    </location>
</feature>
<evidence type="ECO:0000256" key="4">
    <source>
        <dbReference type="ARBA" id="ARBA00022801"/>
    </source>
</evidence>
<evidence type="ECO:0000313" key="9">
    <source>
        <dbReference type="Proteomes" id="UP000198287"/>
    </source>
</evidence>
<dbReference type="InterPro" id="IPR015883">
    <property type="entry name" value="Glyco_hydro_20_cat"/>
</dbReference>
<sequence length="769" mass="87670">MPADCTSLLRGRGTSQPRLFFTLCFIFSVVIVVVIVTFLYYPPDGVSVSNGGHHSFDFEHHARRPGLRSELHGRSPSLHELDGGGGDDAVLLSSMVVDGNNHNDLDYKSGAVNFDGTQQEQHSETSPRLRHHHAHHNHGGKPAIITVEEVEQRPMLSNVIESRLLHFDLKGAPPKISYLKEVLKLAKRAGINGLLLEWEDTFPWSGSLSNLSMIEGGYTRDEVEELIDFAELVLDFEVIPLVQTFGHVEFVLKGAEFRHLREIDQDPQSFCPSKSETMKVVREMIDQTLELHKRSRFVHIGCDEVYNLRLCPICTAASEYKEDLFLNHVREVAKYVRRNGRIPIIWDDMLRIISVRRLNESGIGNLVEPMVWVYAEDVDRFVGWEAWEKYAEIFPTVWGAGAFKGAFGETLNIPPLSRHADNTDRWISVLTRESPKWKLGTAGLVLTGWMRYDHFAVLCELLPAGLPSLIYNSLQISIPASSTARIKNRVFMLPSQETDEFSSSSTTNKPNPSSSSEIPHDYNFISSSEKPSSSSSRHPPSSQPSPSHTHMSKRSPNYRRQIAHPRILMAKDRLARLSARSEISTGEIYDKFDHVAREFCQILNCPNYHTRLDHLLKGSDTELNFASRCNFSGVAFFRSLFRLKGLLHESNELLAKIEKKRGWVTPYNIRHNYSLPLRVDEVLAEVPRLKNQLQLVVKSIETSLKPIFRQEDVLEWIEQNVWDPWKALENLELAGNTLKARNVWPRRPIPIQWEMVQDLKLSRVDPDEL</sequence>
<dbReference type="GO" id="GO:0004563">
    <property type="term" value="F:beta-N-acetylhexosaminidase activity"/>
    <property type="evidence" value="ECO:0007669"/>
    <property type="project" value="UniProtKB-EC"/>
</dbReference>
<name>A0A226EI25_FOLCA</name>
<evidence type="ECO:0000313" key="8">
    <source>
        <dbReference type="EMBL" id="OXA56391.1"/>
    </source>
</evidence>
<dbReference type="OrthoDB" id="10023921at2759"/>
<dbReference type="Pfam" id="PF00728">
    <property type="entry name" value="Glyco_hydro_20"/>
    <property type="match status" value="1"/>
</dbReference>
<dbReference type="OMA" id="GWANRYN"/>
<reference evidence="8 9" key="1">
    <citation type="submission" date="2015-12" db="EMBL/GenBank/DDBJ databases">
        <title>The genome of Folsomia candida.</title>
        <authorList>
            <person name="Faddeeva A."/>
            <person name="Derks M.F."/>
            <person name="Anvar Y."/>
            <person name="Smit S."/>
            <person name="Van Straalen N."/>
            <person name="Roelofs D."/>
        </authorList>
    </citation>
    <scope>NUCLEOTIDE SEQUENCE [LARGE SCALE GENOMIC DNA]</scope>
    <source>
        <strain evidence="8 9">VU population</strain>
        <tissue evidence="8">Whole body</tissue>
    </source>
</reference>
<keyword evidence="4" id="KW-0378">Hydrolase</keyword>
<feature type="region of interest" description="Disordered" evidence="5">
    <location>
        <begin position="497"/>
        <end position="562"/>
    </location>
</feature>
<comment type="caution">
    <text evidence="8">The sequence shown here is derived from an EMBL/GenBank/DDBJ whole genome shotgun (WGS) entry which is preliminary data.</text>
</comment>
<accession>A0A226EI25</accession>
<proteinExistence type="inferred from homology"/>